<feature type="transmembrane region" description="Helical" evidence="2">
    <location>
        <begin position="60"/>
        <end position="79"/>
    </location>
</feature>
<dbReference type="Pfam" id="PF13576">
    <property type="entry name" value="Pentapeptide_3"/>
    <property type="match status" value="1"/>
</dbReference>
<dbReference type="InterPro" id="IPR001646">
    <property type="entry name" value="5peptide_repeat"/>
</dbReference>
<keyword evidence="4" id="KW-1185">Reference proteome</keyword>
<dbReference type="SUPFAM" id="SSF141571">
    <property type="entry name" value="Pentapeptide repeat-like"/>
    <property type="match status" value="1"/>
</dbReference>
<keyword evidence="2" id="KW-0472">Membrane</keyword>
<keyword evidence="2" id="KW-1133">Transmembrane helix</keyword>
<protein>
    <submittedName>
        <fullName evidence="3">Pentapeptide repeat-containing protein</fullName>
    </submittedName>
</protein>
<evidence type="ECO:0000256" key="1">
    <source>
        <dbReference type="SAM" id="MobiDB-lite"/>
    </source>
</evidence>
<name>A0A229R9T3_AMYAL</name>
<comment type="caution">
    <text evidence="3">The sequence shown here is derived from an EMBL/GenBank/DDBJ whole genome shotgun (WGS) entry which is preliminary data.</text>
</comment>
<feature type="region of interest" description="Disordered" evidence="1">
    <location>
        <begin position="418"/>
        <end position="438"/>
    </location>
</feature>
<feature type="transmembrane region" description="Helical" evidence="2">
    <location>
        <begin position="21"/>
        <end position="48"/>
    </location>
</feature>
<feature type="region of interest" description="Disordered" evidence="1">
    <location>
        <begin position="152"/>
        <end position="197"/>
    </location>
</feature>
<dbReference type="Gene3D" id="2.160.20.80">
    <property type="entry name" value="E3 ubiquitin-protein ligase SopA"/>
    <property type="match status" value="1"/>
</dbReference>
<proteinExistence type="predicted"/>
<dbReference type="Proteomes" id="UP000215563">
    <property type="component" value="Unassembled WGS sequence"/>
</dbReference>
<evidence type="ECO:0000313" key="3">
    <source>
        <dbReference type="EMBL" id="OXM43406.1"/>
    </source>
</evidence>
<keyword evidence="2" id="KW-0812">Transmembrane</keyword>
<dbReference type="EMBL" id="NMQU01000149">
    <property type="protein sequence ID" value="OXM43406.1"/>
    <property type="molecule type" value="Genomic_DNA"/>
</dbReference>
<sequence length="438" mass="47491">MKLMSGAKTALGRRWRDRGGTWWWAIVVIVVPVALIAAAAVTTLLLLVDPGSDEKNKIELIKVGLTVGAGTGGVVALVLTGRRQWSTEHDNAERRLTELYVKAVEQLGSDSPAVRHGGLYALERVAQDNPDHRQVVVDVICAYLRAPFELPGAPRPRNRPGIHRPLAPGRGASRQRAASRDESEPPRVAELDSDARQEREVRLTAQRILLTHLRPGVPESKHPAKTFWKDIDLDLTGATLIDFDLAGCRISQAVFGRTTFTGGAVFDGATFADAVFDGATFTSDSDFDGATFTGGAWFDRATFTDEAAFGGVTFAGVASFDGVTFADVADFDRAIFISVAVFDKATFTDDAVFDRVTFTHRATFNKTTFDAGFAASGARIRVDPKNPDFEGSSWPHGWTVELPRDAKQVWAQLMPRTGRSHATGEAAAGQAVEHDITR</sequence>
<accession>A0A229R9T3</accession>
<evidence type="ECO:0000256" key="2">
    <source>
        <dbReference type="SAM" id="Phobius"/>
    </source>
</evidence>
<gene>
    <name evidence="3" type="ORF">CFP75_38565</name>
</gene>
<organism evidence="3 4">
    <name type="scientific">Amycolatopsis alba DSM 44262</name>
    <dbReference type="NCBI Taxonomy" id="1125972"/>
    <lineage>
        <taxon>Bacteria</taxon>
        <taxon>Bacillati</taxon>
        <taxon>Actinomycetota</taxon>
        <taxon>Actinomycetes</taxon>
        <taxon>Pseudonocardiales</taxon>
        <taxon>Pseudonocardiaceae</taxon>
        <taxon>Amycolatopsis</taxon>
    </lineage>
</organism>
<dbReference type="AlphaFoldDB" id="A0A229R9T3"/>
<reference evidence="3 4" key="1">
    <citation type="submission" date="2017-07" db="EMBL/GenBank/DDBJ databases">
        <title>Amycolatopsis alba DSM 44262 Genome sequencing and assembly.</title>
        <authorList>
            <person name="Kaur N."/>
            <person name="Mayilraj S."/>
        </authorList>
    </citation>
    <scope>NUCLEOTIDE SEQUENCE [LARGE SCALE GENOMIC DNA]</scope>
    <source>
        <strain evidence="3 4">DSM 44262</strain>
    </source>
</reference>
<evidence type="ECO:0000313" key="4">
    <source>
        <dbReference type="Proteomes" id="UP000215563"/>
    </source>
</evidence>
<feature type="compositionally biased region" description="Low complexity" evidence="1">
    <location>
        <begin position="167"/>
        <end position="176"/>
    </location>
</feature>
<feature type="compositionally biased region" description="Basic and acidic residues" evidence="1">
    <location>
        <begin position="178"/>
        <end position="197"/>
    </location>
</feature>